<proteinExistence type="predicted"/>
<sequence length="235" mass="27396">MGAEFELKEFEQKFMSVCDTNEQKYQTTINDLKETIKQLSIKINKNLGKIEHIKTEFQWDHETGKSHLVYIIRLTTPQSNVYLSLINNNTEQKIPYSFLEEHWTLVYNKPFNHPTTVEELRSLISQCTKNIIVAAAEKDLKVLTFSAYDPKNVLELNTTQNEPVKYGDVYWYLTPPFSFGFSPTQTIKQTVVDEQGDKRLSWFLDGFTGGYRVGMKKMLNDNLNCRKIIFTLRSN</sequence>
<name>A0A8S2SZ86_9BILA</name>
<dbReference type="EMBL" id="CAJOBA010052557">
    <property type="protein sequence ID" value="CAF4256039.1"/>
    <property type="molecule type" value="Genomic_DNA"/>
</dbReference>
<organism evidence="2 3">
    <name type="scientific">Didymodactylos carnosus</name>
    <dbReference type="NCBI Taxonomy" id="1234261"/>
    <lineage>
        <taxon>Eukaryota</taxon>
        <taxon>Metazoa</taxon>
        <taxon>Spiralia</taxon>
        <taxon>Gnathifera</taxon>
        <taxon>Rotifera</taxon>
        <taxon>Eurotatoria</taxon>
        <taxon>Bdelloidea</taxon>
        <taxon>Philodinida</taxon>
        <taxon>Philodinidae</taxon>
        <taxon>Didymodactylos</taxon>
    </lineage>
</organism>
<comment type="caution">
    <text evidence="2">The sequence shown here is derived from an EMBL/GenBank/DDBJ whole genome shotgun (WGS) entry which is preliminary data.</text>
</comment>
<dbReference type="AlphaFoldDB" id="A0A8S2SZ86"/>
<evidence type="ECO:0000313" key="3">
    <source>
        <dbReference type="Proteomes" id="UP000682733"/>
    </source>
</evidence>
<reference evidence="2" key="1">
    <citation type="submission" date="2021-02" db="EMBL/GenBank/DDBJ databases">
        <authorList>
            <person name="Nowell W R."/>
        </authorList>
    </citation>
    <scope>NUCLEOTIDE SEQUENCE</scope>
</reference>
<gene>
    <name evidence="1" type="ORF">OVA965_LOCUS35330</name>
    <name evidence="2" type="ORF">TMI583_LOCUS36288</name>
</gene>
<protein>
    <submittedName>
        <fullName evidence="2">Uncharacterized protein</fullName>
    </submittedName>
</protein>
<dbReference type="Proteomes" id="UP000677228">
    <property type="component" value="Unassembled WGS sequence"/>
</dbReference>
<evidence type="ECO:0000313" key="2">
    <source>
        <dbReference type="EMBL" id="CAF4256039.1"/>
    </source>
</evidence>
<dbReference type="Proteomes" id="UP000682733">
    <property type="component" value="Unassembled WGS sequence"/>
</dbReference>
<dbReference type="EMBL" id="CAJNOK010030691">
    <property type="protein sequence ID" value="CAF1463058.1"/>
    <property type="molecule type" value="Genomic_DNA"/>
</dbReference>
<accession>A0A8S2SZ86</accession>
<evidence type="ECO:0000313" key="1">
    <source>
        <dbReference type="EMBL" id="CAF1463058.1"/>
    </source>
</evidence>